<evidence type="ECO:0000256" key="1">
    <source>
        <dbReference type="SAM" id="MobiDB-lite"/>
    </source>
</evidence>
<organism evidence="3 4">
    <name type="scientific">Kribbella speibonae</name>
    <dbReference type="NCBI Taxonomy" id="1572660"/>
    <lineage>
        <taxon>Bacteria</taxon>
        <taxon>Bacillati</taxon>
        <taxon>Actinomycetota</taxon>
        <taxon>Actinomycetes</taxon>
        <taxon>Propionibacteriales</taxon>
        <taxon>Kribbellaceae</taxon>
        <taxon>Kribbella</taxon>
    </lineage>
</organism>
<comment type="caution">
    <text evidence="3">The sequence shown here is derived from an EMBL/GenBank/DDBJ whole genome shotgun (WGS) entry which is preliminary data.</text>
</comment>
<feature type="region of interest" description="Disordered" evidence="1">
    <location>
        <begin position="302"/>
        <end position="322"/>
    </location>
</feature>
<reference evidence="3 4" key="1">
    <citation type="submission" date="2019-02" db="EMBL/GenBank/DDBJ databases">
        <title>Kribbella capetownensis sp. nov. and Kribbella speibonae sp. nov., isolated from soil.</title>
        <authorList>
            <person name="Curtis S.M."/>
            <person name="Norton I."/>
            <person name="Everest G.J."/>
            <person name="Meyers P.R."/>
        </authorList>
    </citation>
    <scope>NUCLEOTIDE SEQUENCE [LARGE SCALE GENOMIC DNA]</scope>
    <source>
        <strain evidence="3 4">SK5</strain>
    </source>
</reference>
<dbReference type="Proteomes" id="UP000292385">
    <property type="component" value="Unassembled WGS sequence"/>
</dbReference>
<keyword evidence="2" id="KW-1133">Transmembrane helix</keyword>
<evidence type="ECO:0008006" key="5">
    <source>
        <dbReference type="Google" id="ProtNLM"/>
    </source>
</evidence>
<protein>
    <recommendedName>
        <fullName evidence="5">DUF3558 domain-containing protein</fullName>
    </recommendedName>
</protein>
<feature type="transmembrane region" description="Helical" evidence="2">
    <location>
        <begin position="42"/>
        <end position="62"/>
    </location>
</feature>
<gene>
    <name evidence="3" type="ORF">E0H58_08125</name>
</gene>
<evidence type="ECO:0000313" key="3">
    <source>
        <dbReference type="EMBL" id="TCC27889.1"/>
    </source>
</evidence>
<proteinExistence type="predicted"/>
<dbReference type="RefSeq" id="WP_131460562.1">
    <property type="nucleotide sequence ID" value="NZ_SJJY01000001.1"/>
</dbReference>
<sequence length="322" mass="34733">MDASEKLIADTLSRHAADAPADDHLLSVVHARLRRRRTGRSIGAVVVAAAVVATAVTASQNLSTELHTDPPAALDPAPGWHWESFKTVQVQVPSSWTQYVSGSAPCPSSLGSPVIGRFNDWLGGRRLPCAAAVLPLSERQDYLWFNDVQAPGIKRYDGGWTEETRLVGDVKLSVLTRDDALRERILDSARPITGTDYYGCTPRDPGDQPGKLGEDAVTSISVCEYYKNSLVAGSAMPADQVTKFASQLRTVGTGLPRPAVICEDPAPHTFVITVHTDTTSWPLRIFVCGTDSAYDLFRQGPHRQAQPSDLAIPPSGVTPSPR</sequence>
<evidence type="ECO:0000313" key="4">
    <source>
        <dbReference type="Proteomes" id="UP000292385"/>
    </source>
</evidence>
<accession>A0ABY2ADY9</accession>
<evidence type="ECO:0000256" key="2">
    <source>
        <dbReference type="SAM" id="Phobius"/>
    </source>
</evidence>
<dbReference type="EMBL" id="SJJY01000001">
    <property type="protein sequence ID" value="TCC27889.1"/>
    <property type="molecule type" value="Genomic_DNA"/>
</dbReference>
<keyword evidence="2" id="KW-0472">Membrane</keyword>
<keyword evidence="4" id="KW-1185">Reference proteome</keyword>
<keyword evidence="2" id="KW-0812">Transmembrane</keyword>
<name>A0ABY2ADY9_9ACTN</name>